<name>A0A413F9F0_9FIRM</name>
<reference evidence="1 2" key="1">
    <citation type="submission" date="2018-08" db="EMBL/GenBank/DDBJ databases">
        <title>A genome reference for cultivated species of the human gut microbiota.</title>
        <authorList>
            <person name="Zou Y."/>
            <person name="Xue W."/>
            <person name="Luo G."/>
        </authorList>
    </citation>
    <scope>NUCLEOTIDE SEQUENCE [LARGE SCALE GENOMIC DNA]</scope>
    <source>
        <strain evidence="1 2">AF04-15</strain>
    </source>
</reference>
<gene>
    <name evidence="1" type="ORF">DWV29_22980</name>
</gene>
<dbReference type="RefSeq" id="WP_007719583.1">
    <property type="nucleotide sequence ID" value="NZ_JAWRJJ010000494.1"/>
</dbReference>
<sequence>MDRGEMTEISGNNLGFLMGDERSPRQMVEFLKEGAQLRSFGDVLRQVYPHEDLAARLTGGLGEITGDSRDSLAKKVRNWLKGQNMPQNREVLFQVSFALGLDETGASRLLGAAAETGIHYRNPEELAYAFALRTGASYEKALELKDMANAVCGGLMGGGGKEKARGGTPSIYTRQLRDAFSQVQTEAELEAFFREHAGELGRLHETAYEKFHELLGLLQKPVGERDRRVEEKLDREDEEREYTMRDVIVEYLGMNVPEARNLAGMTPLQRLVKRFWPNESSLFNMRNRKEDVSRKVMILLYLITEAFDEEPEDEEDDYPYDLEDEDADTRLEIRFEKMNLFLNTYGMNLLDPGNAFDLLVLYSMKAQESGERMAEVLDALFMGQGRRKKVEESETGRGYDKGEA</sequence>
<dbReference type="Proteomes" id="UP000283880">
    <property type="component" value="Unassembled WGS sequence"/>
</dbReference>
<evidence type="ECO:0000313" key="2">
    <source>
        <dbReference type="Proteomes" id="UP000283880"/>
    </source>
</evidence>
<dbReference type="EMBL" id="QSBM01000021">
    <property type="protein sequence ID" value="RGX24630.1"/>
    <property type="molecule type" value="Genomic_DNA"/>
</dbReference>
<evidence type="ECO:0000313" key="1">
    <source>
        <dbReference type="EMBL" id="RGX24630.1"/>
    </source>
</evidence>
<dbReference type="AlphaFoldDB" id="A0A413F9F0"/>
<comment type="caution">
    <text evidence="1">The sequence shown here is derived from an EMBL/GenBank/DDBJ whole genome shotgun (WGS) entry which is preliminary data.</text>
</comment>
<dbReference type="OrthoDB" id="2047640at2"/>
<proteinExistence type="predicted"/>
<organism evidence="1 2">
    <name type="scientific">Enterocloster asparagiformis</name>
    <dbReference type="NCBI Taxonomy" id="333367"/>
    <lineage>
        <taxon>Bacteria</taxon>
        <taxon>Bacillati</taxon>
        <taxon>Bacillota</taxon>
        <taxon>Clostridia</taxon>
        <taxon>Lachnospirales</taxon>
        <taxon>Lachnospiraceae</taxon>
        <taxon>Enterocloster</taxon>
    </lineage>
</organism>
<accession>A0A413F9F0</accession>
<protein>
    <submittedName>
        <fullName evidence="1">Uncharacterized protein</fullName>
    </submittedName>
</protein>